<accession>A0A4R1P6Q4</accession>
<comment type="caution">
    <text evidence="1">The sequence shown here is derived from an EMBL/GenBank/DDBJ whole genome shotgun (WGS) entry which is preliminary data.</text>
</comment>
<reference evidence="1 2" key="1">
    <citation type="submission" date="2019-03" db="EMBL/GenBank/DDBJ databases">
        <title>Genomic Encyclopedia of Type Strains, Phase IV (KMG-IV): sequencing the most valuable type-strain genomes for metagenomic binning, comparative biology and taxonomic classification.</title>
        <authorList>
            <person name="Goeker M."/>
        </authorList>
    </citation>
    <scope>NUCLEOTIDE SEQUENCE [LARGE SCALE GENOMIC DNA]</scope>
    <source>
        <strain evidence="1 2">DSM 2286</strain>
    </source>
</reference>
<dbReference type="Proteomes" id="UP000295169">
    <property type="component" value="Unassembled WGS sequence"/>
</dbReference>
<dbReference type="EMBL" id="SMMU01000030">
    <property type="protein sequence ID" value="TCL22630.1"/>
    <property type="molecule type" value="Genomic_DNA"/>
</dbReference>
<evidence type="ECO:0000313" key="1">
    <source>
        <dbReference type="EMBL" id="TCL22630.1"/>
    </source>
</evidence>
<sequence length="74" mass="7923">MDNPAGFIISMMEMNACRENDNPMPGDLSDLRLCERTLATGSLSAAAREALPAADRRAARLRPPPSAAADRNIP</sequence>
<dbReference type="AlphaFoldDB" id="A0A4R1P6Q4"/>
<name>A0A4R1P6Q4_9GAMM</name>
<proteinExistence type="predicted"/>
<organism evidence="1 2">
    <name type="scientific">Azotobacter chroococcum</name>
    <dbReference type="NCBI Taxonomy" id="353"/>
    <lineage>
        <taxon>Bacteria</taxon>
        <taxon>Pseudomonadati</taxon>
        <taxon>Pseudomonadota</taxon>
        <taxon>Gammaproteobacteria</taxon>
        <taxon>Pseudomonadales</taxon>
        <taxon>Pseudomonadaceae</taxon>
        <taxon>Azotobacter</taxon>
    </lineage>
</organism>
<protein>
    <submittedName>
        <fullName evidence="1">Uncharacterized protein</fullName>
    </submittedName>
</protein>
<gene>
    <name evidence="1" type="ORF">EV691_1306</name>
</gene>
<dbReference type="RefSeq" id="WP_089166879.1">
    <property type="nucleotide sequence ID" value="NZ_CP011835.1"/>
</dbReference>
<evidence type="ECO:0000313" key="2">
    <source>
        <dbReference type="Proteomes" id="UP000295169"/>
    </source>
</evidence>
<dbReference type="GeneID" id="61929356"/>